<keyword evidence="4" id="KW-1185">Reference proteome</keyword>
<dbReference type="Pfam" id="PF13432">
    <property type="entry name" value="TPR_16"/>
    <property type="match status" value="2"/>
</dbReference>
<dbReference type="Gene3D" id="1.25.40.10">
    <property type="entry name" value="Tetratricopeptide repeat domain"/>
    <property type="match status" value="1"/>
</dbReference>
<dbReference type="PANTHER" id="PTHR12558:SF13">
    <property type="entry name" value="CELL DIVISION CYCLE PROTEIN 27 HOMOLOG"/>
    <property type="match status" value="1"/>
</dbReference>
<dbReference type="Proteomes" id="UP000072660">
    <property type="component" value="Unassembled WGS sequence"/>
</dbReference>
<proteinExistence type="predicted"/>
<dbReference type="InterPro" id="IPR013360">
    <property type="entry name" value="Pilus_4_PilW"/>
</dbReference>
<feature type="repeat" description="TPR" evidence="1">
    <location>
        <begin position="35"/>
        <end position="68"/>
    </location>
</feature>
<dbReference type="RefSeq" id="WP_068386983.1">
    <property type="nucleotide sequence ID" value="NZ_LSZO01000018.1"/>
</dbReference>
<reference evidence="3 4" key="1">
    <citation type="submission" date="2016-02" db="EMBL/GenBank/DDBJ databases">
        <authorList>
            <person name="Wen L."/>
            <person name="He K."/>
            <person name="Yang H."/>
        </authorList>
    </citation>
    <scope>NUCLEOTIDE SEQUENCE [LARGE SCALE GENOMIC DNA]</scope>
    <source>
        <strain evidence="3 4">CV58</strain>
    </source>
</reference>
<keyword evidence="2" id="KW-0732">Signal</keyword>
<feature type="chain" id="PRO_5007299533" evidence="2">
    <location>
        <begin position="20"/>
        <end position="253"/>
    </location>
</feature>
<dbReference type="PROSITE" id="PS50005">
    <property type="entry name" value="TPR"/>
    <property type="match status" value="2"/>
</dbReference>
<dbReference type="OrthoDB" id="129043at2"/>
<protein>
    <submittedName>
        <fullName evidence="3">Pilus assembly protein PilW</fullName>
    </submittedName>
</protein>
<dbReference type="PANTHER" id="PTHR12558">
    <property type="entry name" value="CELL DIVISION CYCLE 16,23,27"/>
    <property type="match status" value="1"/>
</dbReference>
<dbReference type="AlphaFoldDB" id="A0A139SXJ0"/>
<feature type="repeat" description="TPR" evidence="1">
    <location>
        <begin position="140"/>
        <end position="173"/>
    </location>
</feature>
<evidence type="ECO:0000313" key="4">
    <source>
        <dbReference type="Proteomes" id="UP000072660"/>
    </source>
</evidence>
<name>A0A139SXJ0_9GAMM</name>
<sequence>MLRALIVLFAVLLAACVREGPTNPLSTSKGRAEASEAYIQLGLGYLQEGETARAKVPLVKALELDRRSSDAHAALAMVFQAEMEPKLADEHFRKALQSHSVNQTRIMNNYGSFLYEQGRFKEAMQYFSKASEDALYAGRPRVFENMGLTALKLNQPEQAGEYFERTLRLSPKQPQALLELAELARLKGEYGKALGYYERFSELSTQNARSLLLGIRIAGQTGDRDKAKSLGLQLKRLYPATAEYRQYLSELLP</sequence>
<organism evidence="3 4">
    <name type="scientific">Ventosimonas gracilis</name>
    <dbReference type="NCBI Taxonomy" id="1680762"/>
    <lineage>
        <taxon>Bacteria</taxon>
        <taxon>Pseudomonadati</taxon>
        <taxon>Pseudomonadota</taxon>
        <taxon>Gammaproteobacteria</taxon>
        <taxon>Pseudomonadales</taxon>
        <taxon>Ventosimonadaceae</taxon>
        <taxon>Ventosimonas</taxon>
    </lineage>
</organism>
<dbReference type="EMBL" id="LSZO01000018">
    <property type="protein sequence ID" value="KXU39299.1"/>
    <property type="molecule type" value="Genomic_DNA"/>
</dbReference>
<evidence type="ECO:0000313" key="3">
    <source>
        <dbReference type="EMBL" id="KXU39299.1"/>
    </source>
</evidence>
<dbReference type="InterPro" id="IPR019734">
    <property type="entry name" value="TPR_rpt"/>
</dbReference>
<dbReference type="PROSITE" id="PS51257">
    <property type="entry name" value="PROKAR_LIPOPROTEIN"/>
    <property type="match status" value="1"/>
</dbReference>
<evidence type="ECO:0000256" key="2">
    <source>
        <dbReference type="SAM" id="SignalP"/>
    </source>
</evidence>
<accession>A0A139SXJ0</accession>
<feature type="signal peptide" evidence="2">
    <location>
        <begin position="1"/>
        <end position="19"/>
    </location>
</feature>
<gene>
    <name evidence="3" type="ORF">AXE65_09510</name>
</gene>
<evidence type="ECO:0000256" key="1">
    <source>
        <dbReference type="PROSITE-ProRule" id="PRU00339"/>
    </source>
</evidence>
<comment type="caution">
    <text evidence="3">The sequence shown here is derived from an EMBL/GenBank/DDBJ whole genome shotgun (WGS) entry which is preliminary data.</text>
</comment>
<dbReference type="NCBIfam" id="TIGR02521">
    <property type="entry name" value="type_IV_pilW"/>
    <property type="match status" value="1"/>
</dbReference>
<dbReference type="SUPFAM" id="SSF81901">
    <property type="entry name" value="HCP-like"/>
    <property type="match status" value="1"/>
</dbReference>
<keyword evidence="1" id="KW-0802">TPR repeat</keyword>
<dbReference type="SMART" id="SM00028">
    <property type="entry name" value="TPR"/>
    <property type="match status" value="5"/>
</dbReference>
<dbReference type="InterPro" id="IPR011990">
    <property type="entry name" value="TPR-like_helical_dom_sf"/>
</dbReference>